<organism evidence="10 11">
    <name type="scientific">Flagellimonas pacifica</name>
    <dbReference type="NCBI Taxonomy" id="1247520"/>
    <lineage>
        <taxon>Bacteria</taxon>
        <taxon>Pseudomonadati</taxon>
        <taxon>Bacteroidota</taxon>
        <taxon>Flavobacteriia</taxon>
        <taxon>Flavobacteriales</taxon>
        <taxon>Flavobacteriaceae</taxon>
        <taxon>Flagellimonas</taxon>
    </lineage>
</organism>
<dbReference type="Gene3D" id="2.40.170.20">
    <property type="entry name" value="TonB-dependent receptor, beta-barrel domain"/>
    <property type="match status" value="1"/>
</dbReference>
<name>A0A285MUG3_9FLAO</name>
<dbReference type="Proteomes" id="UP000219048">
    <property type="component" value="Unassembled WGS sequence"/>
</dbReference>
<dbReference type="SUPFAM" id="SSF49464">
    <property type="entry name" value="Carboxypeptidase regulatory domain-like"/>
    <property type="match status" value="1"/>
</dbReference>
<evidence type="ECO:0000256" key="2">
    <source>
        <dbReference type="ARBA" id="ARBA00022448"/>
    </source>
</evidence>
<dbReference type="Pfam" id="PF13715">
    <property type="entry name" value="CarbopepD_reg_2"/>
    <property type="match status" value="1"/>
</dbReference>
<keyword evidence="4 7" id="KW-0812">Transmembrane</keyword>
<dbReference type="EMBL" id="OBEH01000004">
    <property type="protein sequence ID" value="SNZ00812.1"/>
    <property type="molecule type" value="Genomic_DNA"/>
</dbReference>
<evidence type="ECO:0000256" key="4">
    <source>
        <dbReference type="ARBA" id="ARBA00022692"/>
    </source>
</evidence>
<comment type="similarity">
    <text evidence="7">Belongs to the TonB-dependent receptor family.</text>
</comment>
<accession>A0A285MUG3</accession>
<dbReference type="InterPro" id="IPR008969">
    <property type="entry name" value="CarboxyPept-like_regulatory"/>
</dbReference>
<evidence type="ECO:0000256" key="3">
    <source>
        <dbReference type="ARBA" id="ARBA00022452"/>
    </source>
</evidence>
<evidence type="ECO:0000313" key="11">
    <source>
        <dbReference type="Proteomes" id="UP000219048"/>
    </source>
</evidence>
<evidence type="ECO:0000256" key="7">
    <source>
        <dbReference type="PROSITE-ProRule" id="PRU01360"/>
    </source>
</evidence>
<reference evidence="11" key="1">
    <citation type="submission" date="2017-09" db="EMBL/GenBank/DDBJ databases">
        <authorList>
            <person name="Varghese N."/>
            <person name="Submissions S."/>
        </authorList>
    </citation>
    <scope>NUCLEOTIDE SEQUENCE [LARGE SCALE GENOMIC DNA]</scope>
    <source>
        <strain evidence="11">DSM 25885</strain>
    </source>
</reference>
<evidence type="ECO:0000256" key="5">
    <source>
        <dbReference type="ARBA" id="ARBA00023136"/>
    </source>
</evidence>
<keyword evidence="3 7" id="KW-1134">Transmembrane beta strand</keyword>
<evidence type="ECO:0000259" key="9">
    <source>
        <dbReference type="Pfam" id="PF07715"/>
    </source>
</evidence>
<dbReference type="AlphaFoldDB" id="A0A285MUG3"/>
<dbReference type="InterPro" id="IPR036942">
    <property type="entry name" value="Beta-barrel_TonB_sf"/>
</dbReference>
<feature type="signal peptide" evidence="8">
    <location>
        <begin position="1"/>
        <end position="34"/>
    </location>
</feature>
<dbReference type="Pfam" id="PF07715">
    <property type="entry name" value="Plug"/>
    <property type="match status" value="1"/>
</dbReference>
<dbReference type="InterPro" id="IPR037066">
    <property type="entry name" value="Plug_dom_sf"/>
</dbReference>
<evidence type="ECO:0000256" key="6">
    <source>
        <dbReference type="ARBA" id="ARBA00023237"/>
    </source>
</evidence>
<keyword evidence="6 7" id="KW-0998">Cell outer membrane</keyword>
<dbReference type="InterPro" id="IPR012910">
    <property type="entry name" value="Plug_dom"/>
</dbReference>
<proteinExistence type="inferred from homology"/>
<comment type="subcellular location">
    <subcellularLocation>
        <location evidence="1 7">Cell outer membrane</location>
        <topology evidence="1 7">Multi-pass membrane protein</topology>
    </subcellularLocation>
</comment>
<sequence length="1066" mass="118082">MKPVRLRKTKPGKLGRIVALRLLLVLLLPLTAFAGNNDWDRNFQQEISGTVTDENGSPLPGASIVEKGTVNGTQTDFDGNFKITVADSNAVLMISYIGYTTQEIPLNGQTTLSVVMVESSSTLDEVVVVGYGTTVKRNLTSSVSAITTEEIKEIPATSLSNAVAGRFAGVNISLAGGKPGRTSDIVIRGATSEGFNGNNQPLYVIDNIIATKELFDALDVSEVENISILKDAASAGVYGSRAANGVVLVKTKSGKTGRPTINITSTIGTTEPTIVPPMTTAYQQALLIGQQQDFNNLAPDDPARFNQAELDYLRDQNFGSYLDQAEKSPILTRHAMTVGGGTDNVRYFMSGSFVKETGAFDNLEYRKTNLRAKVDVDVTDNLNISLNLNTNNDLREEFYWRWNGSDEDFGDFYRTANRTGRWGPATINGQYVANFNGWNPLHLIEGGAGTNDRKARNIGAIIDINYKIPFLKGLKAGLTYNRLNTRNDRTFRRNVVEDFTFAADPNNRFRLTDEIIGTRVRSDDFANSNSLLESTEEIESYQLNARLGYENTFGNHSINAFVNYEQYERDNKSFFGLRRNLLSPLITQLFASDPAVENQFASGSAGETGRQSVIGSLGYNYKDKFFLNSTYRFDGSAQFAKDERWGFFPSVSAAWVLSEEDFFKNNLGFFDFFKIRYSIGSTGNDDVTGQGATVFPYIQTYTGGLTGPVFGTGDAVTGAVRISGEPDPFITWEKQTSYNLGFDFNVLDDRLSTTLDFFKNKKTDLYGSRQELVPSSTGLSLGPENYGAIDINGVELLSTYKDNIGEDLFYEVGLVFGYSKAKYVTLDEPETRRPYEIRTGREVSRRTGLISEGIIRTQGQLDDLIANGYKVFGQDPQLGALYFRDLRGNPTDDPQGNTPDGVIDGNDIDFIGRNDAPFNYGLRLNLRYKRFNLMAFAQGFAGHQKYQPANNRFQFGIGNSSHTQWLDSWTPDNTDASFPRFGSPRADSNSTFWYADADFLRMKNLNLGYDIPDSIVERIGADRINVFANGTNLFMIYSNIKSFEPETSGRGIPVNRSYSLGINVTF</sequence>
<evidence type="ECO:0000256" key="8">
    <source>
        <dbReference type="SAM" id="SignalP"/>
    </source>
</evidence>
<keyword evidence="5 7" id="KW-0472">Membrane</keyword>
<dbReference type="PROSITE" id="PS52016">
    <property type="entry name" value="TONB_DEPENDENT_REC_3"/>
    <property type="match status" value="1"/>
</dbReference>
<dbReference type="GO" id="GO:0009279">
    <property type="term" value="C:cell outer membrane"/>
    <property type="evidence" value="ECO:0007669"/>
    <property type="project" value="UniProtKB-SubCell"/>
</dbReference>
<dbReference type="OrthoDB" id="9768177at2"/>
<protein>
    <submittedName>
        <fullName evidence="10">TonB-linked outer membrane protein, SusC/RagA family</fullName>
    </submittedName>
</protein>
<feature type="chain" id="PRO_5012153952" evidence="8">
    <location>
        <begin position="35"/>
        <end position="1066"/>
    </location>
</feature>
<dbReference type="InterPro" id="IPR039426">
    <property type="entry name" value="TonB-dep_rcpt-like"/>
</dbReference>
<dbReference type="RefSeq" id="WP_097046282.1">
    <property type="nucleotide sequence ID" value="NZ_OBEH01000004.1"/>
</dbReference>
<dbReference type="FunFam" id="2.60.40.1120:FF:000003">
    <property type="entry name" value="Outer membrane protein Omp121"/>
    <property type="match status" value="1"/>
</dbReference>
<dbReference type="NCBIfam" id="TIGR04057">
    <property type="entry name" value="SusC_RagA_signa"/>
    <property type="match status" value="1"/>
</dbReference>
<keyword evidence="2 7" id="KW-0813">Transport</keyword>
<dbReference type="NCBIfam" id="TIGR04056">
    <property type="entry name" value="OMP_RagA_SusC"/>
    <property type="match status" value="1"/>
</dbReference>
<dbReference type="SUPFAM" id="SSF56935">
    <property type="entry name" value="Porins"/>
    <property type="match status" value="1"/>
</dbReference>
<dbReference type="InterPro" id="IPR023996">
    <property type="entry name" value="TonB-dep_OMP_SusC/RagA"/>
</dbReference>
<evidence type="ECO:0000256" key="1">
    <source>
        <dbReference type="ARBA" id="ARBA00004571"/>
    </source>
</evidence>
<dbReference type="Gene3D" id="2.170.130.10">
    <property type="entry name" value="TonB-dependent receptor, plug domain"/>
    <property type="match status" value="1"/>
</dbReference>
<evidence type="ECO:0000313" key="10">
    <source>
        <dbReference type="EMBL" id="SNZ00812.1"/>
    </source>
</evidence>
<dbReference type="InterPro" id="IPR023997">
    <property type="entry name" value="TonB-dep_OMP_SusC/RagA_CS"/>
</dbReference>
<feature type="domain" description="TonB-dependent receptor plug" evidence="9">
    <location>
        <begin position="136"/>
        <end position="246"/>
    </location>
</feature>
<keyword evidence="11" id="KW-1185">Reference proteome</keyword>
<gene>
    <name evidence="10" type="ORF">SAMN06265377_2638</name>
</gene>
<keyword evidence="8" id="KW-0732">Signal</keyword>
<dbReference type="Gene3D" id="2.60.40.1120">
    <property type="entry name" value="Carboxypeptidase-like, regulatory domain"/>
    <property type="match status" value="1"/>
</dbReference>